<accession>A0AA37WND8</accession>
<evidence type="ECO:0000259" key="1">
    <source>
        <dbReference type="SMART" id="SM00966"/>
    </source>
</evidence>
<dbReference type="Gene3D" id="2.10.260.10">
    <property type="match status" value="1"/>
</dbReference>
<organism evidence="2 3">
    <name type="scientific">Marinibactrum halimedae</name>
    <dbReference type="NCBI Taxonomy" id="1444977"/>
    <lineage>
        <taxon>Bacteria</taxon>
        <taxon>Pseudomonadati</taxon>
        <taxon>Pseudomonadota</taxon>
        <taxon>Gammaproteobacteria</taxon>
        <taxon>Cellvibrionales</taxon>
        <taxon>Cellvibrionaceae</taxon>
        <taxon>Marinibactrum</taxon>
    </lineage>
</organism>
<dbReference type="InterPro" id="IPR007159">
    <property type="entry name" value="SpoVT-AbrB_dom"/>
</dbReference>
<sequence length="149" mass="16256">MKLKVTEWGNSHGVRITAAMMKHLNVKAGDEVEVNITENGVEITKNNQSIDYLDTVKNALLDSIHKQSEPVAQVEDPYAEADVAYIVIAINPCSPEIRQVPKDTENAFATLADAKEAARQHIQSSIAEAQKSLSSLRQVGIGNISYIAL</sequence>
<dbReference type="SMART" id="SM00966">
    <property type="entry name" value="SpoVT_AbrB"/>
    <property type="match status" value="1"/>
</dbReference>
<dbReference type="InterPro" id="IPR037914">
    <property type="entry name" value="SpoVT-AbrB_sf"/>
</dbReference>
<dbReference type="RefSeq" id="WP_232593825.1">
    <property type="nucleotide sequence ID" value="NZ_BSPD01000073.1"/>
</dbReference>
<keyword evidence="3" id="KW-1185">Reference proteome</keyword>
<comment type="caution">
    <text evidence="2">The sequence shown here is derived from an EMBL/GenBank/DDBJ whole genome shotgun (WGS) entry which is preliminary data.</text>
</comment>
<dbReference type="SUPFAM" id="SSF89447">
    <property type="entry name" value="AbrB/MazE/MraZ-like"/>
    <property type="match status" value="1"/>
</dbReference>
<dbReference type="AlphaFoldDB" id="A0AA37WND8"/>
<dbReference type="Pfam" id="PF04014">
    <property type="entry name" value="MazE_antitoxin"/>
    <property type="match status" value="1"/>
</dbReference>
<dbReference type="Proteomes" id="UP001156870">
    <property type="component" value="Unassembled WGS sequence"/>
</dbReference>
<reference evidence="2 3" key="1">
    <citation type="journal article" date="2014" name="Int. J. Syst. Evol. Microbiol.">
        <title>Complete genome sequence of Corynebacterium casei LMG S-19264T (=DSM 44701T), isolated from a smear-ripened cheese.</title>
        <authorList>
            <consortium name="US DOE Joint Genome Institute (JGI-PGF)"/>
            <person name="Walter F."/>
            <person name="Albersmeier A."/>
            <person name="Kalinowski J."/>
            <person name="Ruckert C."/>
        </authorList>
    </citation>
    <scope>NUCLEOTIDE SEQUENCE [LARGE SCALE GENOMIC DNA]</scope>
    <source>
        <strain evidence="2 3">NBRC 110095</strain>
    </source>
</reference>
<proteinExistence type="predicted"/>
<protein>
    <recommendedName>
        <fullName evidence="1">SpoVT-AbrB domain-containing protein</fullName>
    </recommendedName>
</protein>
<evidence type="ECO:0000313" key="2">
    <source>
        <dbReference type="EMBL" id="GLS27305.1"/>
    </source>
</evidence>
<dbReference type="EMBL" id="BSPD01000073">
    <property type="protein sequence ID" value="GLS27305.1"/>
    <property type="molecule type" value="Genomic_DNA"/>
</dbReference>
<gene>
    <name evidence="2" type="ORF">GCM10007877_30240</name>
</gene>
<dbReference type="GO" id="GO:0003677">
    <property type="term" value="F:DNA binding"/>
    <property type="evidence" value="ECO:0007669"/>
    <property type="project" value="InterPro"/>
</dbReference>
<name>A0AA37WND8_9GAMM</name>
<evidence type="ECO:0000313" key="3">
    <source>
        <dbReference type="Proteomes" id="UP001156870"/>
    </source>
</evidence>
<feature type="domain" description="SpoVT-AbrB" evidence="1">
    <location>
        <begin position="6"/>
        <end position="51"/>
    </location>
</feature>